<dbReference type="eggNOG" id="ENOG502QUI9">
    <property type="taxonomic scope" value="Eukaryota"/>
</dbReference>
<dbReference type="EMBL" id="DS999418">
    <property type="protein sequence ID" value="EED86844.1"/>
    <property type="molecule type" value="Genomic_DNA"/>
</dbReference>
<feature type="compositionally biased region" description="Gly residues" evidence="1">
    <location>
        <begin position="170"/>
        <end position="180"/>
    </location>
</feature>
<dbReference type="GeneID" id="7442570"/>
<dbReference type="KEGG" id="tps:THAPSDRAFT_25171"/>
<dbReference type="OMA" id="PEYCTSA"/>
<keyword evidence="2" id="KW-1133">Transmembrane helix</keyword>
<evidence type="ECO:0000256" key="1">
    <source>
        <dbReference type="SAM" id="MobiDB-lite"/>
    </source>
</evidence>
<keyword evidence="3" id="KW-0732">Signal</keyword>
<proteinExistence type="predicted"/>
<feature type="compositionally biased region" description="Low complexity" evidence="1">
    <location>
        <begin position="181"/>
        <end position="193"/>
    </location>
</feature>
<name>B8LCS8_THAPS</name>
<dbReference type="InterPro" id="IPR053023">
    <property type="entry name" value="FLAP_modulator"/>
</dbReference>
<feature type="signal peptide" evidence="3">
    <location>
        <begin position="1"/>
        <end position="24"/>
    </location>
</feature>
<feature type="transmembrane region" description="Helical" evidence="2">
    <location>
        <begin position="142"/>
        <end position="166"/>
    </location>
</feature>
<evidence type="ECO:0000313" key="5">
    <source>
        <dbReference type="Proteomes" id="UP000001449"/>
    </source>
</evidence>
<dbReference type="InParanoid" id="B8LCS8"/>
<dbReference type="Proteomes" id="UP000001449">
    <property type="component" value="Chromosome 16"/>
</dbReference>
<feature type="transmembrane region" description="Helical" evidence="2">
    <location>
        <begin position="251"/>
        <end position="269"/>
    </location>
</feature>
<evidence type="ECO:0008006" key="6">
    <source>
        <dbReference type="Google" id="ProtNLM"/>
    </source>
</evidence>
<evidence type="ECO:0000256" key="3">
    <source>
        <dbReference type="SAM" id="SignalP"/>
    </source>
</evidence>
<dbReference type="Pfam" id="PF07466">
    <property type="entry name" value="DUF1517"/>
    <property type="match status" value="1"/>
</dbReference>
<reference evidence="4 5" key="1">
    <citation type="journal article" date="2004" name="Science">
        <title>The genome of the diatom Thalassiosira pseudonana: ecology, evolution, and metabolism.</title>
        <authorList>
            <person name="Armbrust E.V."/>
            <person name="Berges J.A."/>
            <person name="Bowler C."/>
            <person name="Green B.R."/>
            <person name="Martinez D."/>
            <person name="Putnam N.H."/>
            <person name="Zhou S."/>
            <person name="Allen A.E."/>
            <person name="Apt K.E."/>
            <person name="Bechner M."/>
            <person name="Brzezinski M.A."/>
            <person name="Chaal B.K."/>
            <person name="Chiovitti A."/>
            <person name="Davis A.K."/>
            <person name="Demarest M.S."/>
            <person name="Detter J.C."/>
            <person name="Glavina T."/>
            <person name="Goodstein D."/>
            <person name="Hadi M.Z."/>
            <person name="Hellsten U."/>
            <person name="Hildebrand M."/>
            <person name="Jenkins B.D."/>
            <person name="Jurka J."/>
            <person name="Kapitonov V.V."/>
            <person name="Kroger N."/>
            <person name="Lau W.W."/>
            <person name="Lane T.W."/>
            <person name="Larimer F.W."/>
            <person name="Lippmeier J.C."/>
            <person name="Lucas S."/>
            <person name="Medina M."/>
            <person name="Montsant A."/>
            <person name="Obornik M."/>
            <person name="Parker M.S."/>
            <person name="Palenik B."/>
            <person name="Pazour G.J."/>
            <person name="Richardson P.M."/>
            <person name="Rynearson T.A."/>
            <person name="Saito M.A."/>
            <person name="Schwartz D.C."/>
            <person name="Thamatrakoln K."/>
            <person name="Valentin K."/>
            <person name="Vardi A."/>
            <person name="Wilkerson F.P."/>
            <person name="Rokhsar D.S."/>
        </authorList>
    </citation>
    <scope>NUCLEOTIDE SEQUENCE [LARGE SCALE GENOMIC DNA]</scope>
    <source>
        <strain evidence="4 5">CCMP1335</strain>
    </source>
</reference>
<dbReference type="PANTHER" id="PTHR33975">
    <property type="entry name" value="MYELIN-ASSOCIATED OLIGODENDROCYTE BASIC PROTEIN"/>
    <property type="match status" value="1"/>
</dbReference>
<keyword evidence="5" id="KW-1185">Reference proteome</keyword>
<dbReference type="STRING" id="35128.B8LCS8"/>
<dbReference type="PaxDb" id="35128-Thaps25171"/>
<reference evidence="4 5" key="2">
    <citation type="journal article" date="2008" name="Nature">
        <title>The Phaeodactylum genome reveals the evolutionary history of diatom genomes.</title>
        <authorList>
            <person name="Bowler C."/>
            <person name="Allen A.E."/>
            <person name="Badger J.H."/>
            <person name="Grimwood J."/>
            <person name="Jabbari K."/>
            <person name="Kuo A."/>
            <person name="Maheswari U."/>
            <person name="Martens C."/>
            <person name="Maumus F."/>
            <person name="Otillar R.P."/>
            <person name="Rayko E."/>
            <person name="Salamov A."/>
            <person name="Vandepoele K."/>
            <person name="Beszteri B."/>
            <person name="Gruber A."/>
            <person name="Heijde M."/>
            <person name="Katinka M."/>
            <person name="Mock T."/>
            <person name="Valentin K."/>
            <person name="Verret F."/>
            <person name="Berges J.A."/>
            <person name="Brownlee C."/>
            <person name="Cadoret J.P."/>
            <person name="Chiovitti A."/>
            <person name="Choi C.J."/>
            <person name="Coesel S."/>
            <person name="De Martino A."/>
            <person name="Detter J.C."/>
            <person name="Durkin C."/>
            <person name="Falciatore A."/>
            <person name="Fournet J."/>
            <person name="Haruta M."/>
            <person name="Huysman M.J."/>
            <person name="Jenkins B.D."/>
            <person name="Jiroutova K."/>
            <person name="Jorgensen R.E."/>
            <person name="Joubert Y."/>
            <person name="Kaplan A."/>
            <person name="Kroger N."/>
            <person name="Kroth P.G."/>
            <person name="La Roche J."/>
            <person name="Lindquist E."/>
            <person name="Lommer M."/>
            <person name="Martin-Jezequel V."/>
            <person name="Lopez P.J."/>
            <person name="Lucas S."/>
            <person name="Mangogna M."/>
            <person name="McGinnis K."/>
            <person name="Medlin L.K."/>
            <person name="Montsant A."/>
            <person name="Oudot-Le Secq M.P."/>
            <person name="Napoli C."/>
            <person name="Obornik M."/>
            <person name="Parker M.S."/>
            <person name="Petit J.L."/>
            <person name="Porcel B.M."/>
            <person name="Poulsen N."/>
            <person name="Robison M."/>
            <person name="Rychlewski L."/>
            <person name="Rynearson T.A."/>
            <person name="Schmutz J."/>
            <person name="Shapiro H."/>
            <person name="Siaut M."/>
            <person name="Stanley M."/>
            <person name="Sussman M.R."/>
            <person name="Taylor A.R."/>
            <person name="Vardi A."/>
            <person name="von Dassow P."/>
            <person name="Vyverman W."/>
            <person name="Willis A."/>
            <person name="Wyrwicz L.S."/>
            <person name="Rokhsar D.S."/>
            <person name="Weissenbach J."/>
            <person name="Armbrust E.V."/>
            <person name="Green B.R."/>
            <person name="Van de Peer Y."/>
            <person name="Grigoriev I.V."/>
        </authorList>
    </citation>
    <scope>NUCLEOTIDE SEQUENCE [LARGE SCALE GENOMIC DNA]</scope>
    <source>
        <strain evidence="4 5">CCMP1335</strain>
    </source>
</reference>
<feature type="chain" id="PRO_5002874145" description="DUF1517 domain-containing protein" evidence="3">
    <location>
        <begin position="25"/>
        <end position="486"/>
    </location>
</feature>
<dbReference type="InterPro" id="IPR010903">
    <property type="entry name" value="DUF1517"/>
</dbReference>
<dbReference type="AlphaFoldDB" id="B8LCS8"/>
<evidence type="ECO:0000313" key="4">
    <source>
        <dbReference type="EMBL" id="EED86844.1"/>
    </source>
</evidence>
<organism evidence="4 5">
    <name type="scientific">Thalassiosira pseudonana</name>
    <name type="common">Marine diatom</name>
    <name type="synonym">Cyclotella nana</name>
    <dbReference type="NCBI Taxonomy" id="35128"/>
    <lineage>
        <taxon>Eukaryota</taxon>
        <taxon>Sar</taxon>
        <taxon>Stramenopiles</taxon>
        <taxon>Ochrophyta</taxon>
        <taxon>Bacillariophyta</taxon>
        <taxon>Coscinodiscophyceae</taxon>
        <taxon>Thalassiosirophycidae</taxon>
        <taxon>Thalassiosirales</taxon>
        <taxon>Thalassiosiraceae</taxon>
        <taxon>Thalassiosira</taxon>
    </lineage>
</organism>
<keyword evidence="2" id="KW-0472">Membrane</keyword>
<protein>
    <recommendedName>
        <fullName evidence="6">DUF1517 domain-containing protein</fullName>
    </recommendedName>
</protein>
<gene>
    <name evidence="4" type="ORF">THAPSDRAFT_25171</name>
</gene>
<feature type="region of interest" description="Disordered" evidence="1">
    <location>
        <begin position="170"/>
        <end position="193"/>
    </location>
</feature>
<dbReference type="RefSeq" id="XP_002296860.1">
    <property type="nucleotide sequence ID" value="XM_002296824.1"/>
</dbReference>
<keyword evidence="2" id="KW-0812">Transmembrane</keyword>
<accession>B8LCS8</accession>
<dbReference type="HOGENOM" id="CLU_562045_0_0_1"/>
<evidence type="ECO:0000256" key="2">
    <source>
        <dbReference type="SAM" id="Phobius"/>
    </source>
</evidence>
<sequence length="486" mass="52860">MVRNTTSILPVLLVASANTSICRAFQLSSPVTIIKPARVVHPQHRQHHVMMPSHPLELSSKSILTTQPPFGFVLRQSLAQEENSDDALQNISHEIKGDELQIDGYNPNSSIQRNDRNENPFINFLCTIKQSFKELQLQPSSILLSMAIFLLPLFLMTSFPQSAMAVQSGGRMGGSMGGGSRQSSSRTYAPSNGSYSRGYNRGYSSGYYSRPTVVVSPSITPYYSPFYSPFSLGPSYYGRPSGVVVSTGPSFGGLFFFAGLFLIVALALGNNSSGGSSTLSSSFSSALGSGVSVAEISVALDVPDRDSPNSILSVLDRLSRTARTDSRVGLQNLTSQVALELLRRKQSIVAASTQGRHYRDEAKSQREFINLSIKERSKFERETVSKYGGVDYSGTKTDTPTSPYSSKATVAVVTLVLQIDGDSTSNQLSSNINSIRDVEEALSRIAADAKVDDCLRGVEILWSPTERDETLTMKDVYADYSNLRSI</sequence>
<dbReference type="PANTHER" id="PTHR33975:SF2">
    <property type="entry name" value="MYELIN-ASSOCIATED OLIGODENDROCYTE BASIC PROTEIN"/>
    <property type="match status" value="1"/>
</dbReference>